<dbReference type="Proteomes" id="UP000812966">
    <property type="component" value="Unassembled WGS sequence"/>
</dbReference>
<reference evidence="2" key="1">
    <citation type="submission" date="2020-04" db="EMBL/GenBank/DDBJ databases">
        <title>Analysis of mating type loci in Filobasidium floriforme.</title>
        <authorList>
            <person name="Nowrousian M."/>
        </authorList>
    </citation>
    <scope>NUCLEOTIDE SEQUENCE</scope>
    <source>
        <strain evidence="2">CBS 6242</strain>
    </source>
</reference>
<evidence type="ECO:0000256" key="1">
    <source>
        <dbReference type="SAM" id="MobiDB-lite"/>
    </source>
</evidence>
<feature type="region of interest" description="Disordered" evidence="1">
    <location>
        <begin position="195"/>
        <end position="258"/>
    </location>
</feature>
<keyword evidence="3" id="KW-1185">Reference proteome</keyword>
<feature type="compositionally biased region" description="Basic and acidic residues" evidence="1">
    <location>
        <begin position="249"/>
        <end position="258"/>
    </location>
</feature>
<protein>
    <submittedName>
        <fullName evidence="2">Uncharacterized protein</fullName>
    </submittedName>
</protein>
<evidence type="ECO:0000313" key="3">
    <source>
        <dbReference type="Proteomes" id="UP000812966"/>
    </source>
</evidence>
<gene>
    <name evidence="2" type="ORF">FFLO_06728</name>
</gene>
<name>A0A8K0NKB1_9TREE</name>
<proteinExistence type="predicted"/>
<sequence>MQLVDFMSPPPPPPELANSDVPTMAVRAMQGLQWHIARKIARWLNPASGGFNMRGRFWQSWRVLPENGGGMLVVEKDLGRLQYDRHERGDDDDDDDDDDDNIDWYIDLGDIHHVSVQSLLADVPPCLALIIYRAEPTTGKMTEVGMFRLDTPHIAECHRDLKTWLPDVRFGKSIPVAPSEHDLFDILDDFATIDDDDDNNNEATTGARDQNPAFGTRLDEQARIGTEMSIDSPSLAQQQSKRKHKRGKLVHDSDAEDD</sequence>
<comment type="caution">
    <text evidence="2">The sequence shown here is derived from an EMBL/GenBank/DDBJ whole genome shotgun (WGS) entry which is preliminary data.</text>
</comment>
<dbReference type="EMBL" id="JABELV010000250">
    <property type="protein sequence ID" value="KAG7527648.1"/>
    <property type="molecule type" value="Genomic_DNA"/>
</dbReference>
<dbReference type="AlphaFoldDB" id="A0A8K0NKB1"/>
<evidence type="ECO:0000313" key="2">
    <source>
        <dbReference type="EMBL" id="KAG7527648.1"/>
    </source>
</evidence>
<feature type="compositionally biased region" description="Polar residues" evidence="1">
    <location>
        <begin position="229"/>
        <end position="239"/>
    </location>
</feature>
<accession>A0A8K0NKB1</accession>
<organism evidence="2 3">
    <name type="scientific">Filobasidium floriforme</name>
    <dbReference type="NCBI Taxonomy" id="5210"/>
    <lineage>
        <taxon>Eukaryota</taxon>
        <taxon>Fungi</taxon>
        <taxon>Dikarya</taxon>
        <taxon>Basidiomycota</taxon>
        <taxon>Agaricomycotina</taxon>
        <taxon>Tremellomycetes</taxon>
        <taxon>Filobasidiales</taxon>
        <taxon>Filobasidiaceae</taxon>
        <taxon>Filobasidium</taxon>
    </lineage>
</organism>